<keyword evidence="3" id="KW-1185">Reference proteome</keyword>
<protein>
    <submittedName>
        <fullName evidence="2">YeeE/YedE family protein</fullName>
    </submittedName>
</protein>
<evidence type="ECO:0000256" key="1">
    <source>
        <dbReference type="SAM" id="Phobius"/>
    </source>
</evidence>
<keyword evidence="1" id="KW-0812">Transmembrane</keyword>
<evidence type="ECO:0000313" key="2">
    <source>
        <dbReference type="EMBL" id="MBL0764911.1"/>
    </source>
</evidence>
<feature type="transmembrane region" description="Helical" evidence="1">
    <location>
        <begin position="112"/>
        <end position="132"/>
    </location>
</feature>
<dbReference type="EMBL" id="JAERQG010000001">
    <property type="protein sequence ID" value="MBL0764911.1"/>
    <property type="molecule type" value="Genomic_DNA"/>
</dbReference>
<keyword evidence="1" id="KW-0472">Membrane</keyword>
<proteinExistence type="predicted"/>
<dbReference type="AlphaFoldDB" id="A0A937ADW8"/>
<dbReference type="Pfam" id="PF20398">
    <property type="entry name" value="DUF6691"/>
    <property type="match status" value="1"/>
</dbReference>
<feature type="transmembrane region" description="Helical" evidence="1">
    <location>
        <begin position="37"/>
        <end position="62"/>
    </location>
</feature>
<evidence type="ECO:0000313" key="3">
    <source>
        <dbReference type="Proteomes" id="UP000642920"/>
    </source>
</evidence>
<dbReference type="InterPro" id="IPR046513">
    <property type="entry name" value="DUF6691"/>
</dbReference>
<accession>A0A937ADW8</accession>
<reference evidence="2" key="1">
    <citation type="submission" date="2021-01" db="EMBL/GenBank/DDBJ databases">
        <title>Marivirga sp. nov., isolated from intertidal surface sediments.</title>
        <authorList>
            <person name="Zhang M."/>
        </authorList>
    </citation>
    <scope>NUCLEOTIDE SEQUENCE</scope>
    <source>
        <strain evidence="2">SM1354</strain>
    </source>
</reference>
<sequence length="138" mass="15350">MLKFFKYLVVGIIFGITLTKAEVISWYRIFEMFQFDAFHMYGVIGSAVVIGIIGLQVIKYFNIKTLAGEPIHMPPKKFSWARYTIGGLIFGFGWALTGACPGPLFILVGNGVNVAILMILSALLGTYCYGLLRNHLPH</sequence>
<dbReference type="Proteomes" id="UP000642920">
    <property type="component" value="Unassembled WGS sequence"/>
</dbReference>
<comment type="caution">
    <text evidence="2">The sequence shown here is derived from an EMBL/GenBank/DDBJ whole genome shotgun (WGS) entry which is preliminary data.</text>
</comment>
<name>A0A937ADW8_9BACT</name>
<feature type="transmembrane region" description="Helical" evidence="1">
    <location>
        <begin position="83"/>
        <end position="106"/>
    </location>
</feature>
<keyword evidence="1" id="KW-1133">Transmembrane helix</keyword>
<dbReference type="RefSeq" id="WP_201918928.1">
    <property type="nucleotide sequence ID" value="NZ_JAERQG010000001.1"/>
</dbReference>
<organism evidence="2 3">
    <name type="scientific">Marivirga atlantica</name>
    <dbReference type="NCBI Taxonomy" id="1548457"/>
    <lineage>
        <taxon>Bacteria</taxon>
        <taxon>Pseudomonadati</taxon>
        <taxon>Bacteroidota</taxon>
        <taxon>Cytophagia</taxon>
        <taxon>Cytophagales</taxon>
        <taxon>Marivirgaceae</taxon>
        <taxon>Marivirga</taxon>
    </lineage>
</organism>
<gene>
    <name evidence="2" type="ORF">JKP34_06590</name>
</gene>